<evidence type="ECO:0000313" key="3">
    <source>
        <dbReference type="EMBL" id="MXN67029.1"/>
    </source>
</evidence>
<dbReference type="PROSITE" id="PS50042">
    <property type="entry name" value="CNMP_BINDING_3"/>
    <property type="match status" value="1"/>
</dbReference>
<dbReference type="CDD" id="cd00038">
    <property type="entry name" value="CAP_ED"/>
    <property type="match status" value="1"/>
</dbReference>
<dbReference type="GO" id="GO:0035556">
    <property type="term" value="P:intracellular signal transduction"/>
    <property type="evidence" value="ECO:0007669"/>
    <property type="project" value="InterPro"/>
</dbReference>
<dbReference type="AlphaFoldDB" id="A0A7X3LXN2"/>
<dbReference type="SUPFAM" id="SSF51206">
    <property type="entry name" value="cAMP-binding domain-like"/>
    <property type="match status" value="1"/>
</dbReference>
<dbReference type="Gene3D" id="2.60.120.10">
    <property type="entry name" value="Jelly Rolls"/>
    <property type="match status" value="1"/>
</dbReference>
<reference evidence="3 4" key="1">
    <citation type="submission" date="2019-12" db="EMBL/GenBank/DDBJ databases">
        <authorList>
            <person name="Li M."/>
        </authorList>
    </citation>
    <scope>NUCLEOTIDE SEQUENCE [LARGE SCALE GENOMIC DNA]</scope>
    <source>
        <strain evidence="3 4">GBMRC 2046</strain>
    </source>
</reference>
<dbReference type="GO" id="GO:0006171">
    <property type="term" value="P:cAMP biosynthetic process"/>
    <property type="evidence" value="ECO:0007669"/>
    <property type="project" value="TreeGrafter"/>
</dbReference>
<evidence type="ECO:0000313" key="4">
    <source>
        <dbReference type="Proteomes" id="UP000433101"/>
    </source>
</evidence>
<dbReference type="CDD" id="cd07302">
    <property type="entry name" value="CHD"/>
    <property type="match status" value="1"/>
</dbReference>
<dbReference type="InterPro" id="IPR018490">
    <property type="entry name" value="cNMP-bd_dom_sf"/>
</dbReference>
<dbReference type="Proteomes" id="UP000433101">
    <property type="component" value="Unassembled WGS sequence"/>
</dbReference>
<dbReference type="InterPro" id="IPR050697">
    <property type="entry name" value="Adenylyl/Guanylyl_Cyclase_3/4"/>
</dbReference>
<name>A0A7X3LXN2_9HYPH</name>
<accession>A0A7X3LXN2</accession>
<keyword evidence="4" id="KW-1185">Reference proteome</keyword>
<dbReference type="Gene3D" id="3.30.70.1230">
    <property type="entry name" value="Nucleotide cyclase"/>
    <property type="match status" value="1"/>
</dbReference>
<dbReference type="EMBL" id="WUMV01000009">
    <property type="protein sequence ID" value="MXN67029.1"/>
    <property type="molecule type" value="Genomic_DNA"/>
</dbReference>
<organism evidence="3 4">
    <name type="scientific">Stappia sediminis</name>
    <dbReference type="NCBI Taxonomy" id="2692190"/>
    <lineage>
        <taxon>Bacteria</taxon>
        <taxon>Pseudomonadati</taxon>
        <taxon>Pseudomonadota</taxon>
        <taxon>Alphaproteobacteria</taxon>
        <taxon>Hyphomicrobiales</taxon>
        <taxon>Stappiaceae</taxon>
        <taxon>Stappia</taxon>
    </lineage>
</organism>
<protein>
    <submittedName>
        <fullName evidence="3">Cyclic nucleotide-binding domain-containing protein</fullName>
    </submittedName>
</protein>
<dbReference type="Pfam" id="PF00027">
    <property type="entry name" value="cNMP_binding"/>
    <property type="match status" value="1"/>
</dbReference>
<comment type="caution">
    <text evidence="3">The sequence shown here is derived from an EMBL/GenBank/DDBJ whole genome shotgun (WGS) entry which is preliminary data.</text>
</comment>
<feature type="domain" description="Guanylate cyclase" evidence="2">
    <location>
        <begin position="189"/>
        <end position="318"/>
    </location>
</feature>
<dbReference type="PANTHER" id="PTHR43081">
    <property type="entry name" value="ADENYLATE CYCLASE, TERMINAL-DIFFERENTIATION SPECIFIC-RELATED"/>
    <property type="match status" value="1"/>
</dbReference>
<dbReference type="InterPro" id="IPR001054">
    <property type="entry name" value="A/G_cyclase"/>
</dbReference>
<feature type="domain" description="Cyclic nucleotide-binding" evidence="1">
    <location>
        <begin position="33"/>
        <end position="120"/>
    </location>
</feature>
<dbReference type="PROSITE" id="PS50125">
    <property type="entry name" value="GUANYLATE_CYCLASE_2"/>
    <property type="match status" value="1"/>
</dbReference>
<dbReference type="Pfam" id="PF00211">
    <property type="entry name" value="Guanylate_cyc"/>
    <property type="match status" value="1"/>
</dbReference>
<dbReference type="RefSeq" id="WP_160777271.1">
    <property type="nucleotide sequence ID" value="NZ_WUMV01000009.1"/>
</dbReference>
<dbReference type="SUPFAM" id="SSF55073">
    <property type="entry name" value="Nucleotide cyclase"/>
    <property type="match status" value="1"/>
</dbReference>
<dbReference type="SMART" id="SM00044">
    <property type="entry name" value="CYCc"/>
    <property type="match status" value="1"/>
</dbReference>
<dbReference type="SMART" id="SM00100">
    <property type="entry name" value="cNMP"/>
    <property type="match status" value="1"/>
</dbReference>
<dbReference type="GO" id="GO:0004016">
    <property type="term" value="F:adenylate cyclase activity"/>
    <property type="evidence" value="ECO:0007669"/>
    <property type="project" value="UniProtKB-ARBA"/>
</dbReference>
<proteinExistence type="predicted"/>
<dbReference type="PANTHER" id="PTHR43081:SF11">
    <property type="entry name" value="BLR2264 PROTEIN"/>
    <property type="match status" value="1"/>
</dbReference>
<gene>
    <name evidence="3" type="ORF">GR183_19115</name>
</gene>
<sequence length="371" mass="41331">MARKTEPRPLETLGREYIEAIIASGLVDDIADISDLEPRPYRYAEGEFICRHGDVAESLWVIVTGSVAVKEGDRTLFVRRRGEVVGEQNLLGNGYRRMYDLVASEMNVEVLVVDKANIEKHPERDVIYRNIARIISLKLKNASIKVASLSRQLQDDTRILHAYTNQYALSRRMQAGGGRLTDYKVDRAIVWFSDIVGFSEHTLSMSPERTADIVQRFFNAQSVPISAHGGYIDKFIGDGLMAFWVLQDSGSASEACLEALRAAEKAVKAVSGIRVGNTKLHLRVGLHIGLVLSGDFGSATRHQFTLIGKDVNKAARLEEVHKEDILDGEPAPGDIRISAEFRAELGETVQRRYGRRSVARAKNIGEVEFYS</sequence>
<dbReference type="InterPro" id="IPR029787">
    <property type="entry name" value="Nucleotide_cyclase"/>
</dbReference>
<evidence type="ECO:0000259" key="2">
    <source>
        <dbReference type="PROSITE" id="PS50125"/>
    </source>
</evidence>
<evidence type="ECO:0000259" key="1">
    <source>
        <dbReference type="PROSITE" id="PS50042"/>
    </source>
</evidence>
<dbReference type="InterPro" id="IPR014710">
    <property type="entry name" value="RmlC-like_jellyroll"/>
</dbReference>
<dbReference type="InterPro" id="IPR000595">
    <property type="entry name" value="cNMP-bd_dom"/>
</dbReference>